<dbReference type="CDD" id="cd18740">
    <property type="entry name" value="PIN_VapC4-5_FitB-like"/>
    <property type="match status" value="1"/>
</dbReference>
<proteinExistence type="inferred from homology"/>
<dbReference type="Pfam" id="PF01850">
    <property type="entry name" value="PIN"/>
    <property type="match status" value="1"/>
</dbReference>
<dbReference type="InterPro" id="IPR029060">
    <property type="entry name" value="PIN-like_dom_sf"/>
</dbReference>
<evidence type="ECO:0000256" key="2">
    <source>
        <dbReference type="ARBA" id="ARBA00022649"/>
    </source>
</evidence>
<dbReference type="PANTHER" id="PTHR33653:SF1">
    <property type="entry name" value="RIBONUCLEASE VAPC2"/>
    <property type="match status" value="1"/>
</dbReference>
<evidence type="ECO:0000256" key="3">
    <source>
        <dbReference type="ARBA" id="ARBA00022722"/>
    </source>
</evidence>
<comment type="cofactor">
    <cofactor evidence="1">
        <name>Mg(2+)</name>
        <dbReference type="ChEBI" id="CHEBI:18420"/>
    </cofactor>
</comment>
<evidence type="ECO:0000256" key="5">
    <source>
        <dbReference type="ARBA" id="ARBA00022801"/>
    </source>
</evidence>
<evidence type="ECO:0000256" key="4">
    <source>
        <dbReference type="ARBA" id="ARBA00022723"/>
    </source>
</evidence>
<dbReference type="GO" id="GO:0046872">
    <property type="term" value="F:metal ion binding"/>
    <property type="evidence" value="ECO:0007669"/>
    <property type="project" value="UniProtKB-KW"/>
</dbReference>
<keyword evidence="3" id="KW-0540">Nuclease</keyword>
<reference evidence="9 10" key="1">
    <citation type="submission" date="2016-04" db="EMBL/GenBank/DDBJ databases">
        <title>ATOL: Assembling a taxonomically balanced genome-scale reconstruction of the evolutionary history of the Enterobacteriaceae.</title>
        <authorList>
            <person name="Plunkett G.III."/>
            <person name="Neeno-Eckwall E.C."/>
            <person name="Glasner J.D."/>
            <person name="Perna N.T."/>
        </authorList>
    </citation>
    <scope>NUCLEOTIDE SEQUENCE [LARGE SCALE GENOMIC DNA]</scope>
    <source>
        <strain evidence="9 10">ATCC 51604</strain>
    </source>
</reference>
<keyword evidence="4" id="KW-0479">Metal-binding</keyword>
<dbReference type="GO" id="GO:0004518">
    <property type="term" value="F:nuclease activity"/>
    <property type="evidence" value="ECO:0007669"/>
    <property type="project" value="UniProtKB-KW"/>
</dbReference>
<evidence type="ECO:0000313" key="10">
    <source>
        <dbReference type="Proteomes" id="UP000078504"/>
    </source>
</evidence>
<dbReference type="InterPro" id="IPR002716">
    <property type="entry name" value="PIN_dom"/>
</dbReference>
<dbReference type="InterPro" id="IPR050556">
    <property type="entry name" value="Type_II_TA_system_RNase"/>
</dbReference>
<comment type="similarity">
    <text evidence="7">Belongs to the PINc/VapC protein family.</text>
</comment>
<dbReference type="EMBL" id="LXEP01000031">
    <property type="protein sequence ID" value="OAT18307.1"/>
    <property type="molecule type" value="Genomic_DNA"/>
</dbReference>
<evidence type="ECO:0000259" key="8">
    <source>
        <dbReference type="Pfam" id="PF01850"/>
    </source>
</evidence>
<dbReference type="PANTHER" id="PTHR33653">
    <property type="entry name" value="RIBONUCLEASE VAPC2"/>
    <property type="match status" value="1"/>
</dbReference>
<evidence type="ECO:0000256" key="6">
    <source>
        <dbReference type="ARBA" id="ARBA00022842"/>
    </source>
</evidence>
<name>A0A1B7HRK5_9ENTR</name>
<keyword evidence="2" id="KW-1277">Toxin-antitoxin system</keyword>
<protein>
    <submittedName>
        <fullName evidence="9">VapC family toxin protein</fullName>
    </submittedName>
</protein>
<gene>
    <name evidence="9" type="ORF">M977_03222</name>
</gene>
<organism evidence="9 10">
    <name type="scientific">Buttiauxella gaviniae ATCC 51604</name>
    <dbReference type="NCBI Taxonomy" id="1354253"/>
    <lineage>
        <taxon>Bacteria</taxon>
        <taxon>Pseudomonadati</taxon>
        <taxon>Pseudomonadota</taxon>
        <taxon>Gammaproteobacteria</taxon>
        <taxon>Enterobacterales</taxon>
        <taxon>Enterobacteriaceae</taxon>
        <taxon>Buttiauxella</taxon>
    </lineage>
</organism>
<evidence type="ECO:0000313" key="9">
    <source>
        <dbReference type="EMBL" id="OAT18307.1"/>
    </source>
</evidence>
<dbReference type="SUPFAM" id="SSF88723">
    <property type="entry name" value="PIN domain-like"/>
    <property type="match status" value="1"/>
</dbReference>
<dbReference type="RefSeq" id="WP_064516842.1">
    <property type="nucleotide sequence ID" value="NZ_LXEP01000031.1"/>
</dbReference>
<feature type="domain" description="PIN" evidence="8">
    <location>
        <begin position="2"/>
        <end position="121"/>
    </location>
</feature>
<dbReference type="Proteomes" id="UP000078504">
    <property type="component" value="Unassembled WGS sequence"/>
</dbReference>
<keyword evidence="6" id="KW-0460">Magnesium</keyword>
<accession>A0A1B7HRK5</accession>
<dbReference type="Gene3D" id="3.40.50.1010">
    <property type="entry name" value="5'-nuclease"/>
    <property type="match status" value="1"/>
</dbReference>
<evidence type="ECO:0000256" key="7">
    <source>
        <dbReference type="ARBA" id="ARBA00038093"/>
    </source>
</evidence>
<comment type="caution">
    <text evidence="9">The sequence shown here is derived from an EMBL/GenBank/DDBJ whole genome shotgun (WGS) entry which is preliminary data.</text>
</comment>
<dbReference type="PATRIC" id="fig|1354253.4.peg.3275"/>
<keyword evidence="5" id="KW-0378">Hydrolase</keyword>
<sequence length="129" mass="14496">MYMLDTNTVSYLFRQHPKVLEKLAQMRPLEICISSITEAELLYGVAKRKSKALTAAVQGFLETVTVYAWDSEAAKCYGQLRAAMEQKGQVMGHLDQLIAAHALSRNATIITSDRAFTMVARLRVEDWTV</sequence>
<dbReference type="GO" id="GO:0016787">
    <property type="term" value="F:hydrolase activity"/>
    <property type="evidence" value="ECO:0007669"/>
    <property type="project" value="UniProtKB-KW"/>
</dbReference>
<dbReference type="AlphaFoldDB" id="A0A1B7HRK5"/>
<evidence type="ECO:0000256" key="1">
    <source>
        <dbReference type="ARBA" id="ARBA00001946"/>
    </source>
</evidence>